<dbReference type="InterPro" id="IPR011577">
    <property type="entry name" value="Cyt_b561_bac/Ni-Hgenase"/>
</dbReference>
<feature type="transmembrane region" description="Helical" evidence="11">
    <location>
        <begin position="153"/>
        <end position="173"/>
    </location>
</feature>
<dbReference type="GO" id="GO:0020037">
    <property type="term" value="F:heme binding"/>
    <property type="evidence" value="ECO:0007669"/>
    <property type="project" value="TreeGrafter"/>
</dbReference>
<keyword evidence="16" id="KW-1185">Reference proteome</keyword>
<dbReference type="Pfam" id="PF01292">
    <property type="entry name" value="Ni_hydr_CYTB"/>
    <property type="match status" value="1"/>
</dbReference>
<keyword evidence="9" id="KW-0408">Iron</keyword>
<evidence type="ECO:0000256" key="4">
    <source>
        <dbReference type="ARBA" id="ARBA00022617"/>
    </source>
</evidence>
<keyword evidence="3" id="KW-0813">Transport</keyword>
<feature type="transmembrane region" description="Helical" evidence="11">
    <location>
        <begin position="55"/>
        <end position="75"/>
    </location>
</feature>
<evidence type="ECO:0000256" key="10">
    <source>
        <dbReference type="ARBA" id="ARBA00023136"/>
    </source>
</evidence>
<feature type="domain" description="Cytochrome b561 bacterial/Ni-hydrogenase" evidence="12">
    <location>
        <begin position="17"/>
        <end position="184"/>
    </location>
</feature>
<evidence type="ECO:0000256" key="2">
    <source>
        <dbReference type="ARBA" id="ARBA00004141"/>
    </source>
</evidence>
<evidence type="ECO:0000259" key="12">
    <source>
        <dbReference type="Pfam" id="PF01292"/>
    </source>
</evidence>
<dbReference type="PANTHER" id="PTHR30529">
    <property type="entry name" value="CYTOCHROME B561"/>
    <property type="match status" value="1"/>
</dbReference>
<evidence type="ECO:0000256" key="8">
    <source>
        <dbReference type="ARBA" id="ARBA00022989"/>
    </source>
</evidence>
<comment type="cofactor">
    <cofactor evidence="1">
        <name>heme b</name>
        <dbReference type="ChEBI" id="CHEBI:60344"/>
    </cofactor>
</comment>
<evidence type="ECO:0000256" key="11">
    <source>
        <dbReference type="SAM" id="Phobius"/>
    </source>
</evidence>
<proteinExistence type="predicted"/>
<gene>
    <name evidence="13" type="ORF">KVP70_19420</name>
    <name evidence="14" type="ORF">L1274_003839</name>
</gene>
<reference evidence="13" key="1">
    <citation type="submission" date="2021-07" db="EMBL/GenBank/DDBJ databases">
        <title>Characterization of violacein-producing bacteria and related species.</title>
        <authorList>
            <person name="Wilson H.S."/>
            <person name="De Leon M.E."/>
        </authorList>
    </citation>
    <scope>NUCLEOTIDE SEQUENCE</scope>
    <source>
        <strain evidence="13">HSC-15S17</strain>
    </source>
</reference>
<evidence type="ECO:0000313" key="15">
    <source>
        <dbReference type="Proteomes" id="UP001155901"/>
    </source>
</evidence>
<keyword evidence="7" id="KW-0249">Electron transport</keyword>
<organism evidence="13 15">
    <name type="scientific">Duganella violaceipulchra</name>
    <dbReference type="NCBI Taxonomy" id="2849652"/>
    <lineage>
        <taxon>Bacteria</taxon>
        <taxon>Pseudomonadati</taxon>
        <taxon>Pseudomonadota</taxon>
        <taxon>Betaproteobacteria</taxon>
        <taxon>Burkholderiales</taxon>
        <taxon>Oxalobacteraceae</taxon>
        <taxon>Telluria group</taxon>
        <taxon>Duganella</taxon>
    </lineage>
</organism>
<evidence type="ECO:0000256" key="9">
    <source>
        <dbReference type="ARBA" id="ARBA00023004"/>
    </source>
</evidence>
<keyword evidence="10 11" id="KW-0472">Membrane</keyword>
<dbReference type="GO" id="GO:0005886">
    <property type="term" value="C:plasma membrane"/>
    <property type="evidence" value="ECO:0007669"/>
    <property type="project" value="TreeGrafter"/>
</dbReference>
<feature type="transmembrane region" description="Helical" evidence="11">
    <location>
        <begin position="101"/>
        <end position="120"/>
    </location>
</feature>
<comment type="caution">
    <text evidence="13">The sequence shown here is derived from an EMBL/GenBank/DDBJ whole genome shotgun (WGS) entry which is preliminary data.</text>
</comment>
<name>A0AA41H6V9_9BURK</name>
<sequence>MDKQMNVAPAADRSWKYQRPAIWLHWISALLIIGLLGVGWYMMSIEDEPGSGWYFAQHKSFGLLLFALVLVRLVWRITHKPAPLPDSVPLWQRRLASLAQWLLYGCMVAMPIVGLLGALHTKRGVALFGMQLPTGIVPNHDIAEQFFDVHSSLAVVLTSLIVPHVLAGLKHLLLDKDRVFYRIWF</sequence>
<keyword evidence="8 11" id="KW-1133">Transmembrane helix</keyword>
<evidence type="ECO:0000256" key="1">
    <source>
        <dbReference type="ARBA" id="ARBA00001970"/>
    </source>
</evidence>
<evidence type="ECO:0000256" key="3">
    <source>
        <dbReference type="ARBA" id="ARBA00022448"/>
    </source>
</evidence>
<dbReference type="EMBL" id="JALJZU010000007">
    <property type="protein sequence ID" value="MCP2010107.1"/>
    <property type="molecule type" value="Genomic_DNA"/>
</dbReference>
<feature type="transmembrane region" description="Helical" evidence="11">
    <location>
        <begin position="21"/>
        <end position="43"/>
    </location>
</feature>
<keyword evidence="6" id="KW-0479">Metal-binding</keyword>
<keyword evidence="5 11" id="KW-0812">Transmembrane</keyword>
<dbReference type="GO" id="GO:0009055">
    <property type="term" value="F:electron transfer activity"/>
    <property type="evidence" value="ECO:0007669"/>
    <property type="project" value="InterPro"/>
</dbReference>
<evidence type="ECO:0000256" key="6">
    <source>
        <dbReference type="ARBA" id="ARBA00022723"/>
    </source>
</evidence>
<dbReference type="PANTHER" id="PTHR30529:SF1">
    <property type="entry name" value="CYTOCHROME B561 HOMOLOG 2"/>
    <property type="match status" value="1"/>
</dbReference>
<dbReference type="GO" id="GO:0046872">
    <property type="term" value="F:metal ion binding"/>
    <property type="evidence" value="ECO:0007669"/>
    <property type="project" value="UniProtKB-KW"/>
</dbReference>
<evidence type="ECO:0000313" key="16">
    <source>
        <dbReference type="Proteomes" id="UP001162889"/>
    </source>
</evidence>
<keyword evidence="4" id="KW-0349">Heme</keyword>
<reference evidence="14" key="2">
    <citation type="submission" date="2022-03" db="EMBL/GenBank/DDBJ databases">
        <title>Genome Encyclopedia of Bacteria and Archaea VI: Functional Genomics of Type Strains.</title>
        <authorList>
            <person name="Whitman W."/>
        </authorList>
    </citation>
    <scope>NUCLEOTIDE SEQUENCE</scope>
    <source>
        <strain evidence="14">HSC-15S17</strain>
    </source>
</reference>
<evidence type="ECO:0000256" key="7">
    <source>
        <dbReference type="ARBA" id="ARBA00022982"/>
    </source>
</evidence>
<dbReference type="EMBL" id="JAHTGR010000010">
    <property type="protein sequence ID" value="MBV6323107.1"/>
    <property type="molecule type" value="Genomic_DNA"/>
</dbReference>
<dbReference type="AlphaFoldDB" id="A0AA41H6V9"/>
<evidence type="ECO:0000313" key="13">
    <source>
        <dbReference type="EMBL" id="MBV6323107.1"/>
    </source>
</evidence>
<protein>
    <submittedName>
        <fullName evidence="13 14">Cytochrome b</fullName>
    </submittedName>
</protein>
<dbReference type="InterPro" id="IPR052168">
    <property type="entry name" value="Cytochrome_b561_oxidase"/>
</dbReference>
<dbReference type="Proteomes" id="UP001162889">
    <property type="component" value="Unassembled WGS sequence"/>
</dbReference>
<dbReference type="RefSeq" id="WP_217943808.1">
    <property type="nucleotide sequence ID" value="NZ_JAHTGR010000010.1"/>
</dbReference>
<evidence type="ECO:0000313" key="14">
    <source>
        <dbReference type="EMBL" id="MCP2010107.1"/>
    </source>
</evidence>
<dbReference type="Proteomes" id="UP001155901">
    <property type="component" value="Unassembled WGS sequence"/>
</dbReference>
<evidence type="ECO:0000256" key="5">
    <source>
        <dbReference type="ARBA" id="ARBA00022692"/>
    </source>
</evidence>
<accession>A0AA41H6V9</accession>
<comment type="subcellular location">
    <subcellularLocation>
        <location evidence="2">Membrane</location>
        <topology evidence="2">Multi-pass membrane protein</topology>
    </subcellularLocation>
</comment>